<reference evidence="2" key="1">
    <citation type="journal article" date="2019" name="Int. J. Syst. Evol. Microbiol.">
        <title>The Global Catalogue of Microorganisms (GCM) 10K type strain sequencing project: providing services to taxonomists for standard genome sequencing and annotation.</title>
        <authorList>
            <consortium name="The Broad Institute Genomics Platform"/>
            <consortium name="The Broad Institute Genome Sequencing Center for Infectious Disease"/>
            <person name="Wu L."/>
            <person name="Ma J."/>
        </authorList>
    </citation>
    <scope>NUCLEOTIDE SEQUENCE [LARGE SCALE GENOMIC DNA]</scope>
    <source>
        <strain evidence="2">KCTC 42217</strain>
    </source>
</reference>
<comment type="caution">
    <text evidence="1">The sequence shown here is derived from an EMBL/GenBank/DDBJ whole genome shotgun (WGS) entry which is preliminary data.</text>
</comment>
<dbReference type="InterPro" id="IPR036388">
    <property type="entry name" value="WH-like_DNA-bd_sf"/>
</dbReference>
<evidence type="ECO:0000313" key="1">
    <source>
        <dbReference type="EMBL" id="MFD2162729.1"/>
    </source>
</evidence>
<dbReference type="InterPro" id="IPR036390">
    <property type="entry name" value="WH_DNA-bd_sf"/>
</dbReference>
<dbReference type="SUPFAM" id="SSF46785">
    <property type="entry name" value="Winged helix' DNA-binding domain"/>
    <property type="match status" value="1"/>
</dbReference>
<dbReference type="EMBL" id="JBHUHZ010000001">
    <property type="protein sequence ID" value="MFD2162729.1"/>
    <property type="molecule type" value="Genomic_DNA"/>
</dbReference>
<dbReference type="RefSeq" id="WP_255903024.1">
    <property type="nucleotide sequence ID" value="NZ_JAFMZO010000003.1"/>
</dbReference>
<name>A0ABW4ZM81_9SPHI</name>
<dbReference type="Gene3D" id="1.10.10.10">
    <property type="entry name" value="Winged helix-like DNA-binding domain superfamily/Winged helix DNA-binding domain"/>
    <property type="match status" value="1"/>
</dbReference>
<accession>A0ABW4ZM81</accession>
<keyword evidence="2" id="KW-1185">Reference proteome</keyword>
<dbReference type="Proteomes" id="UP001597387">
    <property type="component" value="Unassembled WGS sequence"/>
</dbReference>
<protein>
    <submittedName>
        <fullName evidence="1">Fur family transcriptional regulator</fullName>
    </submittedName>
</protein>
<gene>
    <name evidence="1" type="ORF">ACFSJU_10030</name>
</gene>
<evidence type="ECO:0000313" key="2">
    <source>
        <dbReference type="Proteomes" id="UP001597387"/>
    </source>
</evidence>
<sequence length="126" mass="13767">MKSIRNTVAKNEIHKLIAGSTVALSQAELQAATKGLCDRVTIYRILDRLTQEGLIHKVLNVDGVMKYAGCADTCKAQHKHDHIHFSCQKCKSLTCLAGVEASYRLPAAYTVMEANFTLSGICPNCT</sequence>
<organism evidence="1 2">
    <name type="scientific">Paradesertivirga mongoliensis</name>
    <dbReference type="NCBI Taxonomy" id="2100740"/>
    <lineage>
        <taxon>Bacteria</taxon>
        <taxon>Pseudomonadati</taxon>
        <taxon>Bacteroidota</taxon>
        <taxon>Sphingobacteriia</taxon>
        <taxon>Sphingobacteriales</taxon>
        <taxon>Sphingobacteriaceae</taxon>
        <taxon>Paradesertivirga</taxon>
    </lineage>
</organism>
<dbReference type="Pfam" id="PF01475">
    <property type="entry name" value="FUR"/>
    <property type="match status" value="1"/>
</dbReference>
<proteinExistence type="predicted"/>
<dbReference type="InterPro" id="IPR002481">
    <property type="entry name" value="FUR"/>
</dbReference>